<feature type="domain" description="Putative zinc-finger" evidence="2">
    <location>
        <begin position="8"/>
        <end position="42"/>
    </location>
</feature>
<dbReference type="AlphaFoldDB" id="X0U0C4"/>
<accession>X0U0C4</accession>
<dbReference type="Pfam" id="PF13490">
    <property type="entry name" value="zf-HC2"/>
    <property type="match status" value="1"/>
</dbReference>
<feature type="non-terminal residue" evidence="3">
    <location>
        <position position="185"/>
    </location>
</feature>
<comment type="caution">
    <text evidence="3">The sequence shown here is derived from an EMBL/GenBank/DDBJ whole genome shotgun (WGS) entry which is preliminary data.</text>
</comment>
<keyword evidence="1" id="KW-1133">Transmembrane helix</keyword>
<sequence length="185" mass="19568">MFKPKSECQKVKGLLSPYIDHQLTSSEQGVVEAHLERCEACQRELESLQAVVNLVHRVPLVSPPPSFAIAEAVPKRRAAPVAVFSAATSGAVLLLERRVASLAVLSAATAGAVLLLAFFFVSDALNLFSSEVPVGVEERLGEAGLLAEPSPDMAGGAPDVAGAGYETVENWPFWQLEVAFSALVV</sequence>
<dbReference type="Gene3D" id="1.10.10.1320">
    <property type="entry name" value="Anti-sigma factor, zinc-finger domain"/>
    <property type="match status" value="1"/>
</dbReference>
<name>X0U0C4_9ZZZZ</name>
<gene>
    <name evidence="3" type="ORF">S01H1_26000</name>
</gene>
<dbReference type="EMBL" id="BARS01015744">
    <property type="protein sequence ID" value="GAF93862.1"/>
    <property type="molecule type" value="Genomic_DNA"/>
</dbReference>
<feature type="transmembrane region" description="Helical" evidence="1">
    <location>
        <begin position="101"/>
        <end position="121"/>
    </location>
</feature>
<keyword evidence="1" id="KW-0472">Membrane</keyword>
<dbReference type="InterPro" id="IPR027383">
    <property type="entry name" value="Znf_put"/>
</dbReference>
<evidence type="ECO:0000256" key="1">
    <source>
        <dbReference type="SAM" id="Phobius"/>
    </source>
</evidence>
<protein>
    <recommendedName>
        <fullName evidence="2">Putative zinc-finger domain-containing protein</fullName>
    </recommendedName>
</protein>
<evidence type="ECO:0000259" key="2">
    <source>
        <dbReference type="Pfam" id="PF13490"/>
    </source>
</evidence>
<keyword evidence="1" id="KW-0812">Transmembrane</keyword>
<dbReference type="InterPro" id="IPR041916">
    <property type="entry name" value="Anti_sigma_zinc_sf"/>
</dbReference>
<evidence type="ECO:0000313" key="3">
    <source>
        <dbReference type="EMBL" id="GAF93862.1"/>
    </source>
</evidence>
<organism evidence="3">
    <name type="scientific">marine sediment metagenome</name>
    <dbReference type="NCBI Taxonomy" id="412755"/>
    <lineage>
        <taxon>unclassified sequences</taxon>
        <taxon>metagenomes</taxon>
        <taxon>ecological metagenomes</taxon>
    </lineage>
</organism>
<proteinExistence type="predicted"/>
<reference evidence="3" key="1">
    <citation type="journal article" date="2014" name="Front. Microbiol.">
        <title>High frequency of phylogenetically diverse reductive dehalogenase-homologous genes in deep subseafloor sedimentary metagenomes.</title>
        <authorList>
            <person name="Kawai M."/>
            <person name="Futagami T."/>
            <person name="Toyoda A."/>
            <person name="Takaki Y."/>
            <person name="Nishi S."/>
            <person name="Hori S."/>
            <person name="Arai W."/>
            <person name="Tsubouchi T."/>
            <person name="Morono Y."/>
            <person name="Uchiyama I."/>
            <person name="Ito T."/>
            <person name="Fujiyama A."/>
            <person name="Inagaki F."/>
            <person name="Takami H."/>
        </authorList>
    </citation>
    <scope>NUCLEOTIDE SEQUENCE</scope>
    <source>
        <strain evidence="3">Expedition CK06-06</strain>
    </source>
</reference>